<dbReference type="OrthoDB" id="69012at2"/>
<protein>
    <submittedName>
        <fullName evidence="2">Putative Zn-dependent protease DUF2268</fullName>
    </submittedName>
</protein>
<reference evidence="2 3" key="1">
    <citation type="submission" date="2018-05" db="EMBL/GenBank/DDBJ databases">
        <title>Genomic Encyclopedia of Type Strains, Phase IV (KMG-V): Genome sequencing to study the core and pangenomes of soil and plant-associated prokaryotes.</title>
        <authorList>
            <person name="Whitman W."/>
        </authorList>
    </citation>
    <scope>NUCLEOTIDE SEQUENCE [LARGE SCALE GENOMIC DNA]</scope>
    <source>
        <strain evidence="2 3">PNA 200-10</strain>
    </source>
</reference>
<evidence type="ECO:0000259" key="1">
    <source>
        <dbReference type="Pfam" id="PF10026"/>
    </source>
</evidence>
<organism evidence="2 3">
    <name type="scientific">Pantoea allii</name>
    <dbReference type="NCBI Taxonomy" id="574096"/>
    <lineage>
        <taxon>Bacteria</taxon>
        <taxon>Pseudomonadati</taxon>
        <taxon>Pseudomonadota</taxon>
        <taxon>Gammaproteobacteria</taxon>
        <taxon>Enterobacterales</taxon>
        <taxon>Erwiniaceae</taxon>
        <taxon>Pantoea</taxon>
    </lineage>
</organism>
<dbReference type="Pfam" id="PF10026">
    <property type="entry name" value="DUF2268"/>
    <property type="match status" value="1"/>
</dbReference>
<dbReference type="GO" id="GO:0006508">
    <property type="term" value="P:proteolysis"/>
    <property type="evidence" value="ECO:0007669"/>
    <property type="project" value="UniProtKB-KW"/>
</dbReference>
<proteinExistence type="predicted"/>
<dbReference type="InterPro" id="IPR018728">
    <property type="entry name" value="DUF2268"/>
</dbReference>
<comment type="caution">
    <text evidence="2">The sequence shown here is derived from an EMBL/GenBank/DDBJ whole genome shotgun (WGS) entry which is preliminary data.</text>
</comment>
<evidence type="ECO:0000313" key="3">
    <source>
        <dbReference type="Proteomes" id="UP000245981"/>
    </source>
</evidence>
<gene>
    <name evidence="2" type="ORF">C7431_104192</name>
</gene>
<dbReference type="EMBL" id="QGHF01000004">
    <property type="protein sequence ID" value="PWK97515.1"/>
    <property type="molecule type" value="Genomic_DNA"/>
</dbReference>
<dbReference type="RefSeq" id="WP_109717146.1">
    <property type="nucleotide sequence ID" value="NZ_CP125958.1"/>
</dbReference>
<dbReference type="Proteomes" id="UP000245981">
    <property type="component" value="Unassembled WGS sequence"/>
</dbReference>
<accession>A0A2V2BI13</accession>
<sequence length="215" mass="23923">MVTLHWLNASGSLASCREGIEANIDLAISRIATQLTLPDIDVLVQRTTFEVIKEMGFSGRAWGPHLMSFYLDTDSPNLQSSLARYDLARQFAHETHHCLRMAGTGYGFSLGEALVSEGLAGHFASMTFGSPPEIWECAVGKERLKNLPLSDELLRSQSYNHAEWFFGQGDHPQWLGYSLGWHLVDAWLQAGSRSLDERINVEADDVLAFLPTVID</sequence>
<feature type="domain" description="DUF2268" evidence="1">
    <location>
        <begin position="27"/>
        <end position="207"/>
    </location>
</feature>
<dbReference type="GO" id="GO:0008233">
    <property type="term" value="F:peptidase activity"/>
    <property type="evidence" value="ECO:0007669"/>
    <property type="project" value="UniProtKB-KW"/>
</dbReference>
<dbReference type="AlphaFoldDB" id="A0A2V2BI13"/>
<dbReference type="GeneID" id="99737887"/>
<evidence type="ECO:0000313" key="2">
    <source>
        <dbReference type="EMBL" id="PWK97515.1"/>
    </source>
</evidence>
<keyword evidence="2" id="KW-0378">Hydrolase</keyword>
<keyword evidence="2" id="KW-0645">Protease</keyword>
<name>A0A2V2BI13_9GAMM</name>